<organism evidence="17 18">
    <name type="scientific">Mucilaginibacter yixingensis</name>
    <dbReference type="NCBI Taxonomy" id="1295612"/>
    <lineage>
        <taxon>Bacteria</taxon>
        <taxon>Pseudomonadati</taxon>
        <taxon>Bacteroidota</taxon>
        <taxon>Sphingobacteriia</taxon>
        <taxon>Sphingobacteriales</taxon>
        <taxon>Sphingobacteriaceae</taxon>
        <taxon>Mucilaginibacter</taxon>
    </lineage>
</organism>
<dbReference type="AlphaFoldDB" id="A0A2T5JCV5"/>
<dbReference type="GO" id="GO:0046100">
    <property type="term" value="P:hypoxanthine metabolic process"/>
    <property type="evidence" value="ECO:0007669"/>
    <property type="project" value="TreeGrafter"/>
</dbReference>
<dbReference type="SUPFAM" id="SSF53271">
    <property type="entry name" value="PRTase-like"/>
    <property type="match status" value="1"/>
</dbReference>
<evidence type="ECO:0000313" key="18">
    <source>
        <dbReference type="Proteomes" id="UP000244168"/>
    </source>
</evidence>
<dbReference type="Proteomes" id="UP000244168">
    <property type="component" value="Unassembled WGS sequence"/>
</dbReference>
<keyword evidence="7 15" id="KW-0328">Glycosyltransferase</keyword>
<dbReference type="OrthoDB" id="9802824at2"/>
<reference evidence="17 18" key="1">
    <citation type="submission" date="2018-04" db="EMBL/GenBank/DDBJ databases">
        <title>Genomic Encyclopedia of Archaeal and Bacterial Type Strains, Phase II (KMG-II): from individual species to whole genera.</title>
        <authorList>
            <person name="Goeker M."/>
        </authorList>
    </citation>
    <scope>NUCLEOTIDE SEQUENCE [LARGE SCALE GENOMIC DNA]</scope>
    <source>
        <strain evidence="17 18">DSM 26809</strain>
    </source>
</reference>
<evidence type="ECO:0000256" key="11">
    <source>
        <dbReference type="ARBA" id="ARBA00022741"/>
    </source>
</evidence>
<keyword evidence="8 15" id="KW-0808">Transferase</keyword>
<evidence type="ECO:0000256" key="7">
    <source>
        <dbReference type="ARBA" id="ARBA00022676"/>
    </source>
</evidence>
<comment type="catalytic activity">
    <reaction evidence="13">
        <text>GMP + diphosphate = guanine + 5-phospho-alpha-D-ribose 1-diphosphate</text>
        <dbReference type="Rhea" id="RHEA:25424"/>
        <dbReference type="ChEBI" id="CHEBI:16235"/>
        <dbReference type="ChEBI" id="CHEBI:33019"/>
        <dbReference type="ChEBI" id="CHEBI:58017"/>
        <dbReference type="ChEBI" id="CHEBI:58115"/>
        <dbReference type="EC" id="2.4.2.8"/>
    </reaction>
    <physiologicalReaction direction="right-to-left" evidence="13">
        <dbReference type="Rhea" id="RHEA:25426"/>
    </physiologicalReaction>
</comment>
<evidence type="ECO:0000256" key="10">
    <source>
        <dbReference type="ARBA" id="ARBA00022726"/>
    </source>
</evidence>
<dbReference type="UniPathway" id="UPA00591">
    <property type="reaction ID" value="UER00648"/>
</dbReference>
<dbReference type="EC" id="2.4.2.8" evidence="5 15"/>
<keyword evidence="6 15" id="KW-0963">Cytoplasm</keyword>
<dbReference type="PANTHER" id="PTHR43340:SF1">
    <property type="entry name" value="HYPOXANTHINE PHOSPHORIBOSYLTRANSFERASE"/>
    <property type="match status" value="1"/>
</dbReference>
<keyword evidence="12 15" id="KW-0460">Magnesium</keyword>
<dbReference type="PANTHER" id="PTHR43340">
    <property type="entry name" value="HYPOXANTHINE-GUANINE PHOSPHORIBOSYLTRANSFERASE"/>
    <property type="match status" value="1"/>
</dbReference>
<dbReference type="GO" id="GO:0006178">
    <property type="term" value="P:guanine salvage"/>
    <property type="evidence" value="ECO:0007669"/>
    <property type="project" value="TreeGrafter"/>
</dbReference>
<dbReference type="GO" id="GO:0032264">
    <property type="term" value="P:IMP salvage"/>
    <property type="evidence" value="ECO:0007669"/>
    <property type="project" value="UniProtKB-UniPathway"/>
</dbReference>
<evidence type="ECO:0000256" key="6">
    <source>
        <dbReference type="ARBA" id="ARBA00022490"/>
    </source>
</evidence>
<dbReference type="EMBL" id="QAOQ01000002">
    <property type="protein sequence ID" value="PTQ99592.1"/>
    <property type="molecule type" value="Genomic_DNA"/>
</dbReference>
<evidence type="ECO:0000256" key="5">
    <source>
        <dbReference type="ARBA" id="ARBA00011895"/>
    </source>
</evidence>
<evidence type="ECO:0000256" key="13">
    <source>
        <dbReference type="ARBA" id="ARBA00048811"/>
    </source>
</evidence>
<gene>
    <name evidence="17" type="ORF">C8P68_102417</name>
</gene>
<protein>
    <recommendedName>
        <fullName evidence="5 15">Hypoxanthine phosphoribosyltransferase</fullName>
        <ecNumber evidence="5 15">2.4.2.8</ecNumber>
    </recommendedName>
</protein>
<keyword evidence="10 15" id="KW-0660">Purine salvage</keyword>
<evidence type="ECO:0000256" key="8">
    <source>
        <dbReference type="ARBA" id="ARBA00022679"/>
    </source>
</evidence>
<dbReference type="GO" id="GO:0032263">
    <property type="term" value="P:GMP salvage"/>
    <property type="evidence" value="ECO:0007669"/>
    <property type="project" value="TreeGrafter"/>
</dbReference>
<dbReference type="InterPro" id="IPR029057">
    <property type="entry name" value="PRTase-like"/>
</dbReference>
<dbReference type="GO" id="GO:0004422">
    <property type="term" value="F:hypoxanthine phosphoribosyltransferase activity"/>
    <property type="evidence" value="ECO:0007669"/>
    <property type="project" value="InterPro"/>
</dbReference>
<evidence type="ECO:0000256" key="1">
    <source>
        <dbReference type="ARBA" id="ARBA00001946"/>
    </source>
</evidence>
<comment type="caution">
    <text evidence="17">The sequence shown here is derived from an EMBL/GenBank/DDBJ whole genome shotgun (WGS) entry which is preliminary data.</text>
</comment>
<evidence type="ECO:0000256" key="14">
    <source>
        <dbReference type="ARBA" id="ARBA00049402"/>
    </source>
</evidence>
<comment type="similarity">
    <text evidence="4 15">Belongs to the purine/pyrimidine phosphoribosyltransferase family.</text>
</comment>
<dbReference type="InterPro" id="IPR005904">
    <property type="entry name" value="Hxn_phspho_trans"/>
</dbReference>
<dbReference type="GO" id="GO:0005829">
    <property type="term" value="C:cytosol"/>
    <property type="evidence" value="ECO:0007669"/>
    <property type="project" value="TreeGrafter"/>
</dbReference>
<dbReference type="GO" id="GO:0000166">
    <property type="term" value="F:nucleotide binding"/>
    <property type="evidence" value="ECO:0007669"/>
    <property type="project" value="UniProtKB-KW"/>
</dbReference>
<comment type="cofactor">
    <cofactor evidence="1 15">
        <name>Mg(2+)</name>
        <dbReference type="ChEBI" id="CHEBI:18420"/>
    </cofactor>
</comment>
<keyword evidence="11 15" id="KW-0547">Nucleotide-binding</keyword>
<name>A0A2T5JCV5_9SPHI</name>
<proteinExistence type="inferred from homology"/>
<dbReference type="NCBIfam" id="TIGR01203">
    <property type="entry name" value="HGPRTase"/>
    <property type="match status" value="1"/>
</dbReference>
<dbReference type="RefSeq" id="WP_107827514.1">
    <property type="nucleotide sequence ID" value="NZ_CP160205.1"/>
</dbReference>
<dbReference type="GO" id="GO:0006166">
    <property type="term" value="P:purine ribonucleoside salvage"/>
    <property type="evidence" value="ECO:0007669"/>
    <property type="project" value="UniProtKB-KW"/>
</dbReference>
<accession>A0A2T5JCV5</accession>
<dbReference type="GO" id="GO:0000287">
    <property type="term" value="F:magnesium ion binding"/>
    <property type="evidence" value="ECO:0007669"/>
    <property type="project" value="TreeGrafter"/>
</dbReference>
<dbReference type="Gene3D" id="3.40.50.2020">
    <property type="match status" value="1"/>
</dbReference>
<comment type="pathway">
    <text evidence="3 15">Purine metabolism; IMP biosynthesis via salvage pathway; IMP from hypoxanthine: step 1/1.</text>
</comment>
<evidence type="ECO:0000256" key="4">
    <source>
        <dbReference type="ARBA" id="ARBA00008391"/>
    </source>
</evidence>
<evidence type="ECO:0000256" key="3">
    <source>
        <dbReference type="ARBA" id="ARBA00004669"/>
    </source>
</evidence>
<comment type="subcellular location">
    <subcellularLocation>
        <location evidence="2 15">Cytoplasm</location>
    </subcellularLocation>
</comment>
<evidence type="ECO:0000256" key="9">
    <source>
        <dbReference type="ARBA" id="ARBA00022723"/>
    </source>
</evidence>
<evidence type="ECO:0000259" key="16">
    <source>
        <dbReference type="Pfam" id="PF00156"/>
    </source>
</evidence>
<evidence type="ECO:0000313" key="17">
    <source>
        <dbReference type="EMBL" id="PTQ99592.1"/>
    </source>
</evidence>
<keyword evidence="18" id="KW-1185">Reference proteome</keyword>
<dbReference type="CDD" id="cd06223">
    <property type="entry name" value="PRTases_typeI"/>
    <property type="match status" value="1"/>
</dbReference>
<dbReference type="Pfam" id="PF00156">
    <property type="entry name" value="Pribosyltran"/>
    <property type="match status" value="1"/>
</dbReference>
<sequence>MKIKVADLEFEKLITAETIQQRIADLARHISEDYQDRNPIFLGILNGSFLFIADLIKHIDWPCEITFTKLASYYGGTASSGKIREDIDITVDLRDRHVIVVEDIVDTGNTLAYLVEKLYQRQPASITVCSLLLKPEAIVVPVEELHYVGFNIQNEFVLGYGLDYKEQGRNLNDLYRKV</sequence>
<evidence type="ECO:0000256" key="15">
    <source>
        <dbReference type="RuleBase" id="RU364099"/>
    </source>
</evidence>
<evidence type="ECO:0000256" key="2">
    <source>
        <dbReference type="ARBA" id="ARBA00004496"/>
    </source>
</evidence>
<keyword evidence="9 15" id="KW-0479">Metal-binding</keyword>
<feature type="domain" description="Phosphoribosyltransferase" evidence="16">
    <location>
        <begin position="17"/>
        <end position="165"/>
    </location>
</feature>
<comment type="catalytic activity">
    <reaction evidence="14">
        <text>IMP + diphosphate = hypoxanthine + 5-phospho-alpha-D-ribose 1-diphosphate</text>
        <dbReference type="Rhea" id="RHEA:17973"/>
        <dbReference type="ChEBI" id="CHEBI:17368"/>
        <dbReference type="ChEBI" id="CHEBI:33019"/>
        <dbReference type="ChEBI" id="CHEBI:58017"/>
        <dbReference type="ChEBI" id="CHEBI:58053"/>
        <dbReference type="EC" id="2.4.2.8"/>
    </reaction>
    <physiologicalReaction direction="right-to-left" evidence="14">
        <dbReference type="Rhea" id="RHEA:17975"/>
    </physiologicalReaction>
</comment>
<dbReference type="InterPro" id="IPR050408">
    <property type="entry name" value="HGPRT"/>
</dbReference>
<evidence type="ECO:0000256" key="12">
    <source>
        <dbReference type="ARBA" id="ARBA00022842"/>
    </source>
</evidence>
<dbReference type="GO" id="GO:0052657">
    <property type="term" value="F:guanine phosphoribosyltransferase activity"/>
    <property type="evidence" value="ECO:0007669"/>
    <property type="project" value="RHEA"/>
</dbReference>
<dbReference type="InterPro" id="IPR000836">
    <property type="entry name" value="PRTase_dom"/>
</dbReference>